<proteinExistence type="predicted"/>
<gene>
    <name evidence="1" type="ORF">NSMM_980015</name>
</gene>
<protein>
    <submittedName>
        <fullName evidence="1">Uncharacterized protein</fullName>
    </submittedName>
</protein>
<organism evidence="1 2">
    <name type="scientific">Nitrosomonas mobilis</name>
    <dbReference type="NCBI Taxonomy" id="51642"/>
    <lineage>
        <taxon>Bacteria</taxon>
        <taxon>Pseudomonadati</taxon>
        <taxon>Pseudomonadota</taxon>
        <taxon>Betaproteobacteria</taxon>
        <taxon>Nitrosomonadales</taxon>
        <taxon>Nitrosomonadaceae</taxon>
        <taxon>Nitrosomonas</taxon>
    </lineage>
</organism>
<dbReference type="Proteomes" id="UP000198729">
    <property type="component" value="Unassembled WGS sequence"/>
</dbReference>
<keyword evidence="2" id="KW-1185">Reference proteome</keyword>
<dbReference type="AlphaFoldDB" id="A0A1G5SJ86"/>
<sequence>MSIAVYMAEKNISKLKSVFLNKLFVVFFDVFDSSKVNIFVPNSFDSTNWIPEFLFILNNVSTIANLKKNIIKLTGSPVFRQFIHILDLLHFYTTNTSFNSSSNDSIFAPNN</sequence>
<accession>A0A1G5SJ86</accession>
<evidence type="ECO:0000313" key="2">
    <source>
        <dbReference type="Proteomes" id="UP000198729"/>
    </source>
</evidence>
<evidence type="ECO:0000313" key="1">
    <source>
        <dbReference type="EMBL" id="SCZ87198.1"/>
    </source>
</evidence>
<reference evidence="1 2" key="1">
    <citation type="submission" date="2016-10" db="EMBL/GenBank/DDBJ databases">
        <authorList>
            <person name="de Groot N.N."/>
        </authorList>
    </citation>
    <scope>NUCLEOTIDE SEQUENCE [LARGE SCALE GENOMIC DNA]</scope>
    <source>
        <strain evidence="1">1</strain>
    </source>
</reference>
<name>A0A1G5SJ86_9PROT</name>
<dbReference type="EMBL" id="FMWO01000111">
    <property type="protein sequence ID" value="SCZ87198.1"/>
    <property type="molecule type" value="Genomic_DNA"/>
</dbReference>